<feature type="active site" description="Charge relay system" evidence="6">
    <location>
        <position position="159"/>
    </location>
</feature>
<feature type="domain" description="Inhibitor I9" evidence="10">
    <location>
        <begin position="30"/>
        <end position="107"/>
    </location>
</feature>
<evidence type="ECO:0000256" key="5">
    <source>
        <dbReference type="ARBA" id="ARBA00022825"/>
    </source>
</evidence>
<dbReference type="PROSITE" id="PS51892">
    <property type="entry name" value="SUBTILASE"/>
    <property type="match status" value="1"/>
</dbReference>
<dbReference type="RefSeq" id="XP_045264715.1">
    <property type="nucleotide sequence ID" value="XM_045402984.1"/>
</dbReference>
<dbReference type="CDD" id="cd04077">
    <property type="entry name" value="Peptidases_S8_PCSK9_ProteinaseK_like"/>
    <property type="match status" value="1"/>
</dbReference>
<evidence type="ECO:0000256" key="6">
    <source>
        <dbReference type="PROSITE-ProRule" id="PRU01240"/>
    </source>
</evidence>
<evidence type="ECO:0000256" key="1">
    <source>
        <dbReference type="ARBA" id="ARBA00011073"/>
    </source>
</evidence>
<dbReference type="GO" id="GO:0006508">
    <property type="term" value="P:proteolysis"/>
    <property type="evidence" value="ECO:0007669"/>
    <property type="project" value="UniProtKB-KW"/>
</dbReference>
<reference evidence="11" key="1">
    <citation type="journal article" date="2020" name="Phytopathology">
        <title>Genome sequence and comparative analysis of Colletotrichum gloeosporioides isolated from Liriodendron leaves.</title>
        <authorList>
            <person name="Fu F.F."/>
            <person name="Hao Z."/>
            <person name="Wang P."/>
            <person name="Lu Y."/>
            <person name="Xue L.J."/>
            <person name="Wei G."/>
            <person name="Tian Y."/>
            <person name="Baishi H."/>
            <person name="Xu H."/>
            <person name="Shi J."/>
            <person name="Cheng T."/>
            <person name="Wang G."/>
            <person name="Yi Y."/>
            <person name="Chen J."/>
        </authorList>
    </citation>
    <scope>NUCLEOTIDE SEQUENCE</scope>
    <source>
        <strain evidence="11">Lc1</strain>
    </source>
</reference>
<keyword evidence="5 6" id="KW-0720">Serine protease</keyword>
<keyword evidence="3 8" id="KW-0732">Signal</keyword>
<feature type="domain" description="Peptidase S8/S53" evidence="9">
    <location>
        <begin position="152"/>
        <end position="391"/>
    </location>
</feature>
<dbReference type="AlphaFoldDB" id="A0A8H4CKJ9"/>
<evidence type="ECO:0000259" key="10">
    <source>
        <dbReference type="Pfam" id="PF05922"/>
    </source>
</evidence>
<accession>A0A8H4CKJ9</accession>
<dbReference type="Pfam" id="PF05922">
    <property type="entry name" value="Inhibitor_I9"/>
    <property type="match status" value="1"/>
</dbReference>
<dbReference type="InterPro" id="IPR023828">
    <property type="entry name" value="Peptidase_S8_Ser-AS"/>
</dbReference>
<gene>
    <name evidence="11" type="ORF">GCG54_00002903</name>
</gene>
<dbReference type="SUPFAM" id="SSF52743">
    <property type="entry name" value="Subtilisin-like"/>
    <property type="match status" value="1"/>
</dbReference>
<dbReference type="GeneID" id="69010064"/>
<dbReference type="Gene3D" id="3.40.50.200">
    <property type="entry name" value="Peptidase S8/S53 domain"/>
    <property type="match status" value="1"/>
</dbReference>
<evidence type="ECO:0000256" key="8">
    <source>
        <dbReference type="SAM" id="SignalP"/>
    </source>
</evidence>
<dbReference type="InterPro" id="IPR050131">
    <property type="entry name" value="Peptidase_S8_subtilisin-like"/>
</dbReference>
<dbReference type="InterPro" id="IPR015500">
    <property type="entry name" value="Peptidase_S8_subtilisin-rel"/>
</dbReference>
<comment type="caution">
    <text evidence="11">The sequence shown here is derived from an EMBL/GenBank/DDBJ whole genome shotgun (WGS) entry which is preliminary data.</text>
</comment>
<evidence type="ECO:0000313" key="11">
    <source>
        <dbReference type="EMBL" id="KAF3805556.1"/>
    </source>
</evidence>
<dbReference type="SUPFAM" id="SSF54897">
    <property type="entry name" value="Protease propeptides/inhibitors"/>
    <property type="match status" value="1"/>
</dbReference>
<dbReference type="InterPro" id="IPR010259">
    <property type="entry name" value="S8pro/Inhibitor_I9"/>
</dbReference>
<dbReference type="PANTHER" id="PTHR43806:SF58">
    <property type="entry name" value="ALKALINE PROTEASE 1-RELATED"/>
    <property type="match status" value="1"/>
</dbReference>
<dbReference type="PROSITE" id="PS00136">
    <property type="entry name" value="SUBTILASE_ASP"/>
    <property type="match status" value="1"/>
</dbReference>
<dbReference type="GO" id="GO:0005576">
    <property type="term" value="C:extracellular region"/>
    <property type="evidence" value="ECO:0007669"/>
    <property type="project" value="UniProtKB-ARBA"/>
</dbReference>
<reference evidence="11" key="2">
    <citation type="submission" date="2020-03" db="EMBL/GenBank/DDBJ databases">
        <authorList>
            <person name="Fu F.-F."/>
            <person name="Chen J."/>
        </authorList>
    </citation>
    <scope>NUCLEOTIDE SEQUENCE</scope>
    <source>
        <strain evidence="11">Lc1</strain>
    </source>
</reference>
<feature type="chain" id="PRO_5034585213" evidence="8">
    <location>
        <begin position="18"/>
        <end position="418"/>
    </location>
</feature>
<evidence type="ECO:0000313" key="12">
    <source>
        <dbReference type="Proteomes" id="UP000613401"/>
    </source>
</evidence>
<feature type="active site" description="Charge relay system" evidence="6">
    <location>
        <position position="359"/>
    </location>
</feature>
<dbReference type="FunFam" id="3.40.50.200:FF:000007">
    <property type="entry name" value="Subtilisin-like serine protease"/>
    <property type="match status" value="1"/>
</dbReference>
<dbReference type="PROSITE" id="PS00137">
    <property type="entry name" value="SUBTILASE_HIS"/>
    <property type="match status" value="1"/>
</dbReference>
<dbReference type="InterPro" id="IPR022398">
    <property type="entry name" value="Peptidase_S8_His-AS"/>
</dbReference>
<proteinExistence type="inferred from homology"/>
<dbReference type="PRINTS" id="PR00723">
    <property type="entry name" value="SUBTILISIN"/>
</dbReference>
<evidence type="ECO:0000256" key="3">
    <source>
        <dbReference type="ARBA" id="ARBA00022729"/>
    </source>
</evidence>
<dbReference type="Gene3D" id="3.30.70.80">
    <property type="entry name" value="Peptidase S8 propeptide/proteinase inhibitor I9"/>
    <property type="match status" value="1"/>
</dbReference>
<dbReference type="PANTHER" id="PTHR43806">
    <property type="entry name" value="PEPTIDASE S8"/>
    <property type="match status" value="1"/>
</dbReference>
<feature type="signal peptide" evidence="8">
    <location>
        <begin position="1"/>
        <end position="17"/>
    </location>
</feature>
<organism evidence="11 12">
    <name type="scientific">Colletotrichum gloeosporioides</name>
    <name type="common">Anthracnose fungus</name>
    <name type="synonym">Glomerella cingulata</name>
    <dbReference type="NCBI Taxonomy" id="474922"/>
    <lineage>
        <taxon>Eukaryota</taxon>
        <taxon>Fungi</taxon>
        <taxon>Dikarya</taxon>
        <taxon>Ascomycota</taxon>
        <taxon>Pezizomycotina</taxon>
        <taxon>Sordariomycetes</taxon>
        <taxon>Hypocreomycetidae</taxon>
        <taxon>Glomerellales</taxon>
        <taxon>Glomerellaceae</taxon>
        <taxon>Colletotrichum</taxon>
        <taxon>Colletotrichum gloeosporioides species complex</taxon>
    </lineage>
</organism>
<dbReference type="EMBL" id="WVTB01000042">
    <property type="protein sequence ID" value="KAF3805556.1"/>
    <property type="molecule type" value="Genomic_DNA"/>
</dbReference>
<name>A0A8H4CKJ9_COLGL</name>
<dbReference type="InterPro" id="IPR000209">
    <property type="entry name" value="Peptidase_S8/S53_dom"/>
</dbReference>
<dbReference type="PROSITE" id="PS00138">
    <property type="entry name" value="SUBTILASE_SER"/>
    <property type="match status" value="1"/>
</dbReference>
<dbReference type="GO" id="GO:0004252">
    <property type="term" value="F:serine-type endopeptidase activity"/>
    <property type="evidence" value="ECO:0007669"/>
    <property type="project" value="UniProtKB-UniRule"/>
</dbReference>
<dbReference type="InterPro" id="IPR023827">
    <property type="entry name" value="Peptidase_S8_Asp-AS"/>
</dbReference>
<dbReference type="Pfam" id="PF00082">
    <property type="entry name" value="Peptidase_S8"/>
    <property type="match status" value="1"/>
</dbReference>
<comment type="similarity">
    <text evidence="1 6 7">Belongs to the peptidase S8 family.</text>
</comment>
<evidence type="ECO:0000259" key="9">
    <source>
        <dbReference type="Pfam" id="PF00082"/>
    </source>
</evidence>
<sequence length="418" mass="44619">MRFNLSILLNGVPFALAQILAAQDVVIPDKYIISLKANIPETAVENHLRWVQEVHKKRDLSRRDLVGVEKTFDIGSFHAYTGSFDEETLTEIQANEVVERVEPDTSIYPFDVVSQQQATWGLGTISHVAPIDANASLRDGFEYRHDENGGEGTFAYVIDTGVWIDNPDFEGRAELGYTVFADIPFEDSTGHGTHVAGTIASKTWGVAKKARIIAVKVIAPGRDNGDAEANIYLQGVMSDFMDGFSWAVNNITSIPGRAAVSVINMSLGGPINYAFDSLVHAASEQGIVSVVSAGNAGVDVNRISPAGVVSAITVAASAANNTVLSYSNFGSKVDLYAPGVDVYSLSLVEGKDVALTGTSMASPHVSGLVLYLKSLEGGLESVEAVTARILELAKPDVIDGVPEYTPNLLAYNGVEARL</sequence>
<protein>
    <submittedName>
        <fullName evidence="11">Alkaline protease 1</fullName>
    </submittedName>
</protein>
<evidence type="ECO:0000256" key="2">
    <source>
        <dbReference type="ARBA" id="ARBA00022670"/>
    </source>
</evidence>
<feature type="active site" description="Charge relay system" evidence="6">
    <location>
        <position position="191"/>
    </location>
</feature>
<dbReference type="InterPro" id="IPR037045">
    <property type="entry name" value="S8pro/Inhibitor_I9_sf"/>
</dbReference>
<dbReference type="InterPro" id="IPR036852">
    <property type="entry name" value="Peptidase_S8/S53_dom_sf"/>
</dbReference>
<keyword evidence="2 6" id="KW-0645">Protease</keyword>
<evidence type="ECO:0000256" key="4">
    <source>
        <dbReference type="ARBA" id="ARBA00022801"/>
    </source>
</evidence>
<dbReference type="Proteomes" id="UP000613401">
    <property type="component" value="Unassembled WGS sequence"/>
</dbReference>
<dbReference type="InterPro" id="IPR034193">
    <property type="entry name" value="PCSK9_ProteinaseK-like"/>
</dbReference>
<keyword evidence="12" id="KW-1185">Reference proteome</keyword>
<keyword evidence="4 6" id="KW-0378">Hydrolase</keyword>
<evidence type="ECO:0000256" key="7">
    <source>
        <dbReference type="RuleBase" id="RU003355"/>
    </source>
</evidence>